<dbReference type="GO" id="GO:0070475">
    <property type="term" value="P:rRNA base methylation"/>
    <property type="evidence" value="ECO:0007669"/>
    <property type="project" value="TreeGrafter"/>
</dbReference>
<dbReference type="Gene3D" id="1.10.150.170">
    <property type="entry name" value="Putative methyltransferase TM0872, insert domain"/>
    <property type="match status" value="1"/>
</dbReference>
<reference evidence="8 9" key="1">
    <citation type="submission" date="2017-08" db="EMBL/GenBank/DDBJ databases">
        <title>Acidophilic green algal genome provides insights into adaptation to an acidic environment.</title>
        <authorList>
            <person name="Hirooka S."/>
            <person name="Hirose Y."/>
            <person name="Kanesaki Y."/>
            <person name="Higuchi S."/>
            <person name="Fujiwara T."/>
            <person name="Onuma R."/>
            <person name="Era A."/>
            <person name="Ohbayashi R."/>
            <person name="Uzuka A."/>
            <person name="Nozaki H."/>
            <person name="Yoshikawa H."/>
            <person name="Miyagishima S.Y."/>
        </authorList>
    </citation>
    <scope>NUCLEOTIDE SEQUENCE [LARGE SCALE GENOMIC DNA]</scope>
    <source>
        <strain evidence="8 9">NIES-2499</strain>
    </source>
</reference>
<feature type="region of interest" description="Disordered" evidence="6">
    <location>
        <begin position="30"/>
        <end position="148"/>
    </location>
</feature>
<dbReference type="InterPro" id="IPR029063">
    <property type="entry name" value="SAM-dependent_MTases_sf"/>
</dbReference>
<dbReference type="Pfam" id="PF00076">
    <property type="entry name" value="RRM_1"/>
    <property type="match status" value="1"/>
</dbReference>
<protein>
    <recommendedName>
        <fullName evidence="7">RRM domain-containing protein</fullName>
    </recommendedName>
</protein>
<feature type="compositionally biased region" description="Low complexity" evidence="6">
    <location>
        <begin position="83"/>
        <end position="94"/>
    </location>
</feature>
<sequence>MAKIPAGAARKAAKRAKKAAQAQAINAVETASQDGKQVIEVKTHRKRPKRVDEEEEHVHNNGSLVAESEEAQDGAPPKKKQKSSSSGKSAGAAKVDQVSDEKESPSQHRQRPQTFSNEGHTATHGNKPSNAASGGKPNSAQASPPTFPEDGVYELFVRYLPRDCDEEEATRLFSPCGELAKPISLLRDFNTGAPKGACFVTFQTAEGASNGLKLNGKALRGRHLEVTVAVCRRERPGLRGQQQAIGTHTPALYHEILQLLVGPDPDGVFVDATFGRGGHSQGILSALSTSGRLHGLDMDPHAVEVGEKLAGSDSRFSIHATAFSDMRKVLPKELRGRLSGVLFDLGISSPQLDDPTRGMRPEQSGPLDLRFDISTGEPAWRLLETLSREDLAAILAKYGDGQDSASAARVADAVAIAKLSGVGVPQSTAAFAALVSACRVGGDYQRMHAAKLTFQALRMAVNGERRQMMNGLRAAFKLLRPGGIIAVITWKHSEAALVTEFLRENELAPESYPLRQWWEAGRQAPAVGEEAEAAVARPRPPLPKGLGLRRAPAVCPSEAELRENSRSRSAVLHILHKEEGIRVDDVHKAVYEELGWDPLNVAPLHAI</sequence>
<dbReference type="InterPro" id="IPR035979">
    <property type="entry name" value="RBD_domain_sf"/>
</dbReference>
<dbReference type="AlphaFoldDB" id="A0A250XG85"/>
<dbReference type="InterPro" id="IPR023397">
    <property type="entry name" value="SAM-dep_MeTrfase_MraW_recog"/>
</dbReference>
<dbReference type="SUPFAM" id="SSF54928">
    <property type="entry name" value="RNA-binding domain, RBD"/>
    <property type="match status" value="1"/>
</dbReference>
<evidence type="ECO:0000256" key="6">
    <source>
        <dbReference type="SAM" id="MobiDB-lite"/>
    </source>
</evidence>
<dbReference type="PANTHER" id="PTHR11265">
    <property type="entry name" value="S-ADENOSYL-METHYLTRANSFERASE MRAW"/>
    <property type="match status" value="1"/>
</dbReference>
<keyword evidence="5" id="KW-0694">RNA-binding</keyword>
<accession>A0A250XG85</accession>
<proteinExistence type="inferred from homology"/>
<gene>
    <name evidence="8" type="ORF">CEUSTIGMA_g9522.t1</name>
</gene>
<name>A0A250XG85_9CHLO</name>
<dbReference type="InterPro" id="IPR002903">
    <property type="entry name" value="RsmH"/>
</dbReference>
<evidence type="ECO:0000256" key="1">
    <source>
        <dbReference type="ARBA" id="ARBA00010396"/>
    </source>
</evidence>
<feature type="compositionally biased region" description="Basic and acidic residues" evidence="6">
    <location>
        <begin position="97"/>
        <end position="106"/>
    </location>
</feature>
<evidence type="ECO:0000259" key="7">
    <source>
        <dbReference type="PROSITE" id="PS50102"/>
    </source>
</evidence>
<dbReference type="InterPro" id="IPR000504">
    <property type="entry name" value="RRM_dom"/>
</dbReference>
<dbReference type="GO" id="GO:0071424">
    <property type="term" value="F:rRNA (cytosine-N4-)-methyltransferase activity"/>
    <property type="evidence" value="ECO:0007669"/>
    <property type="project" value="TreeGrafter"/>
</dbReference>
<dbReference type="EMBL" id="BEGY01000075">
    <property type="protein sequence ID" value="GAX82094.1"/>
    <property type="molecule type" value="Genomic_DNA"/>
</dbReference>
<dbReference type="InterPro" id="IPR012677">
    <property type="entry name" value="Nucleotide-bd_a/b_plait_sf"/>
</dbReference>
<dbReference type="PROSITE" id="PS50102">
    <property type="entry name" value="RRM"/>
    <property type="match status" value="1"/>
</dbReference>
<dbReference type="HAMAP" id="MF_01007">
    <property type="entry name" value="16SrRNA_methyltr_H"/>
    <property type="match status" value="1"/>
</dbReference>
<evidence type="ECO:0000256" key="2">
    <source>
        <dbReference type="ARBA" id="ARBA00022603"/>
    </source>
</evidence>
<organism evidence="8 9">
    <name type="scientific">Chlamydomonas eustigma</name>
    <dbReference type="NCBI Taxonomy" id="1157962"/>
    <lineage>
        <taxon>Eukaryota</taxon>
        <taxon>Viridiplantae</taxon>
        <taxon>Chlorophyta</taxon>
        <taxon>core chlorophytes</taxon>
        <taxon>Chlorophyceae</taxon>
        <taxon>CS clade</taxon>
        <taxon>Chlamydomonadales</taxon>
        <taxon>Chlamydomonadaceae</taxon>
        <taxon>Chlamydomonas</taxon>
    </lineage>
</organism>
<dbReference type="SMART" id="SM00360">
    <property type="entry name" value="RRM"/>
    <property type="match status" value="1"/>
</dbReference>
<feature type="compositionally biased region" description="Polar residues" evidence="6">
    <location>
        <begin position="112"/>
        <end position="144"/>
    </location>
</feature>
<feature type="domain" description="RRM" evidence="7">
    <location>
        <begin position="153"/>
        <end position="231"/>
    </location>
</feature>
<dbReference type="PANTHER" id="PTHR11265:SF0">
    <property type="entry name" value="12S RRNA N4-METHYLCYTIDINE METHYLTRANSFERASE"/>
    <property type="match status" value="1"/>
</dbReference>
<dbReference type="Pfam" id="PF01795">
    <property type="entry name" value="Methyltransf_5"/>
    <property type="match status" value="1"/>
</dbReference>
<dbReference type="Proteomes" id="UP000232323">
    <property type="component" value="Unassembled WGS sequence"/>
</dbReference>
<keyword evidence="4" id="KW-0949">S-adenosyl-L-methionine</keyword>
<keyword evidence="2" id="KW-0489">Methyltransferase</keyword>
<comment type="caution">
    <text evidence="8">The sequence shown here is derived from an EMBL/GenBank/DDBJ whole genome shotgun (WGS) entry which is preliminary data.</text>
</comment>
<comment type="similarity">
    <text evidence="1">Belongs to the methyltransferase superfamily. RsmH family.</text>
</comment>
<dbReference type="OrthoDB" id="439808at2759"/>
<dbReference type="SUPFAM" id="SSF53335">
    <property type="entry name" value="S-adenosyl-L-methionine-dependent methyltransferases"/>
    <property type="match status" value="1"/>
</dbReference>
<evidence type="ECO:0000256" key="3">
    <source>
        <dbReference type="ARBA" id="ARBA00022679"/>
    </source>
</evidence>
<dbReference type="SUPFAM" id="SSF81799">
    <property type="entry name" value="Putative methyltransferase TM0872, insert domain"/>
    <property type="match status" value="1"/>
</dbReference>
<evidence type="ECO:0000256" key="5">
    <source>
        <dbReference type="PROSITE-ProRule" id="PRU00176"/>
    </source>
</evidence>
<dbReference type="Gene3D" id="3.40.50.150">
    <property type="entry name" value="Vaccinia Virus protein VP39"/>
    <property type="match status" value="1"/>
</dbReference>
<evidence type="ECO:0000256" key="4">
    <source>
        <dbReference type="ARBA" id="ARBA00022691"/>
    </source>
</evidence>
<keyword evidence="9" id="KW-1185">Reference proteome</keyword>
<evidence type="ECO:0000313" key="8">
    <source>
        <dbReference type="EMBL" id="GAX82094.1"/>
    </source>
</evidence>
<evidence type="ECO:0000313" key="9">
    <source>
        <dbReference type="Proteomes" id="UP000232323"/>
    </source>
</evidence>
<dbReference type="Gene3D" id="3.30.70.330">
    <property type="match status" value="1"/>
</dbReference>
<dbReference type="GO" id="GO:0003723">
    <property type="term" value="F:RNA binding"/>
    <property type="evidence" value="ECO:0007669"/>
    <property type="project" value="UniProtKB-UniRule"/>
</dbReference>
<feature type="compositionally biased region" description="Basic and acidic residues" evidence="6">
    <location>
        <begin position="50"/>
        <end position="59"/>
    </location>
</feature>
<dbReference type="STRING" id="1157962.A0A250XG85"/>
<dbReference type="GO" id="GO:0005737">
    <property type="term" value="C:cytoplasm"/>
    <property type="evidence" value="ECO:0007669"/>
    <property type="project" value="TreeGrafter"/>
</dbReference>
<dbReference type="NCBIfam" id="TIGR00006">
    <property type="entry name" value="16S rRNA (cytosine(1402)-N(4))-methyltransferase RsmH"/>
    <property type="match status" value="1"/>
</dbReference>
<keyword evidence="3" id="KW-0808">Transferase</keyword>